<gene>
    <name evidence="1" type="ORF">CEXT_452821</name>
</gene>
<reference evidence="1 2" key="1">
    <citation type="submission" date="2021-06" db="EMBL/GenBank/DDBJ databases">
        <title>Caerostris extrusa draft genome.</title>
        <authorList>
            <person name="Kono N."/>
            <person name="Arakawa K."/>
        </authorList>
    </citation>
    <scope>NUCLEOTIDE SEQUENCE [LARGE SCALE GENOMIC DNA]</scope>
</reference>
<dbReference type="EMBL" id="BPLR01013761">
    <property type="protein sequence ID" value="GIY63585.1"/>
    <property type="molecule type" value="Genomic_DNA"/>
</dbReference>
<sequence length="87" mass="9853">MLIKETEIVTLLKKVISFQSHGYPFTLKCHWRLGTMDMDLEGGSAYTLGIKDGRGVILWDKREVLQVVNLQCIDLTSPESLVAQIFI</sequence>
<evidence type="ECO:0000313" key="1">
    <source>
        <dbReference type="EMBL" id="GIY63585.1"/>
    </source>
</evidence>
<evidence type="ECO:0000313" key="2">
    <source>
        <dbReference type="Proteomes" id="UP001054945"/>
    </source>
</evidence>
<keyword evidence="2" id="KW-1185">Reference proteome</keyword>
<accession>A0AAV4V1Z9</accession>
<organism evidence="1 2">
    <name type="scientific">Caerostris extrusa</name>
    <name type="common">Bark spider</name>
    <name type="synonym">Caerostris bankana</name>
    <dbReference type="NCBI Taxonomy" id="172846"/>
    <lineage>
        <taxon>Eukaryota</taxon>
        <taxon>Metazoa</taxon>
        <taxon>Ecdysozoa</taxon>
        <taxon>Arthropoda</taxon>
        <taxon>Chelicerata</taxon>
        <taxon>Arachnida</taxon>
        <taxon>Araneae</taxon>
        <taxon>Araneomorphae</taxon>
        <taxon>Entelegynae</taxon>
        <taxon>Araneoidea</taxon>
        <taxon>Araneidae</taxon>
        <taxon>Caerostris</taxon>
    </lineage>
</organism>
<proteinExistence type="predicted"/>
<dbReference type="Proteomes" id="UP001054945">
    <property type="component" value="Unassembled WGS sequence"/>
</dbReference>
<protein>
    <submittedName>
        <fullName evidence="1">Uncharacterized protein</fullName>
    </submittedName>
</protein>
<comment type="caution">
    <text evidence="1">The sequence shown here is derived from an EMBL/GenBank/DDBJ whole genome shotgun (WGS) entry which is preliminary data.</text>
</comment>
<name>A0AAV4V1Z9_CAEEX</name>
<dbReference type="AlphaFoldDB" id="A0AAV4V1Z9"/>